<reference evidence="3 4" key="1">
    <citation type="submission" date="2019-03" db="EMBL/GenBank/DDBJ databases">
        <title>Genomics of glacier-inhabiting Cryobacterium strains.</title>
        <authorList>
            <person name="Liu Q."/>
            <person name="Xin Y.-H."/>
        </authorList>
    </citation>
    <scope>NUCLEOTIDE SEQUENCE [LARGE SCALE GENOMIC DNA]</scope>
    <source>
        <strain evidence="3 4">TMT2-48-2</strain>
    </source>
</reference>
<dbReference type="Proteomes" id="UP000298433">
    <property type="component" value="Unassembled WGS sequence"/>
</dbReference>
<organism evidence="3 4">
    <name type="scientific">Cryobacterium cheniae</name>
    <dbReference type="NCBI Taxonomy" id="1259262"/>
    <lineage>
        <taxon>Bacteria</taxon>
        <taxon>Bacillati</taxon>
        <taxon>Actinomycetota</taxon>
        <taxon>Actinomycetes</taxon>
        <taxon>Micrococcales</taxon>
        <taxon>Microbacteriaceae</taxon>
        <taxon>Cryobacterium</taxon>
    </lineage>
</organism>
<gene>
    <name evidence="3" type="ORF">E3T23_02765</name>
</gene>
<evidence type="ECO:0000259" key="2">
    <source>
        <dbReference type="Pfam" id="PF00149"/>
    </source>
</evidence>
<dbReference type="Gene3D" id="3.60.21.10">
    <property type="match status" value="1"/>
</dbReference>
<feature type="domain" description="Calcineurin-like phosphoesterase" evidence="2">
    <location>
        <begin position="45"/>
        <end position="252"/>
    </location>
</feature>
<keyword evidence="4" id="KW-1185">Reference proteome</keyword>
<dbReference type="EMBL" id="SOGN01000016">
    <property type="protein sequence ID" value="TFC83308.1"/>
    <property type="molecule type" value="Genomic_DNA"/>
</dbReference>
<feature type="compositionally biased region" description="Polar residues" evidence="1">
    <location>
        <begin position="1"/>
        <end position="12"/>
    </location>
</feature>
<dbReference type="InterPro" id="IPR004843">
    <property type="entry name" value="Calcineurin-like_PHP"/>
</dbReference>
<dbReference type="GO" id="GO:0016787">
    <property type="term" value="F:hydrolase activity"/>
    <property type="evidence" value="ECO:0007669"/>
    <property type="project" value="InterPro"/>
</dbReference>
<dbReference type="InterPro" id="IPR029052">
    <property type="entry name" value="Metallo-depent_PP-like"/>
</dbReference>
<evidence type="ECO:0000313" key="4">
    <source>
        <dbReference type="Proteomes" id="UP000298433"/>
    </source>
</evidence>
<evidence type="ECO:0000313" key="3">
    <source>
        <dbReference type="EMBL" id="TFC83308.1"/>
    </source>
</evidence>
<comment type="caution">
    <text evidence="3">The sequence shown here is derived from an EMBL/GenBank/DDBJ whole genome shotgun (WGS) entry which is preliminary data.</text>
</comment>
<dbReference type="RefSeq" id="WP_134368876.1">
    <property type="nucleotide sequence ID" value="NZ_SOGN01000016.1"/>
</dbReference>
<accession>A0A4R8XWE9</accession>
<sequence>MNASEATPPTIDSRNDLSPLFQTHRPAPSASYAPYAVQTLSTVRRIGVMGDLHGDIEHALQAFGTLADRGVHVILQLGDWGVLWPGRNWQIDLNKVARALARHQMTMFFVEGNHDWHPKLSEYPLDPDGVRWITANIAHLPRGYRTQIGGRFTLAALGGANSIDRKLRKEGLSWWPEEQISGSDLRRLGPQHADVLAGHEAPLMDEADLDRRAQELGFSTDDIAYATESRVMFRCAVLQTRPRLTLGGHYHRFYDQVLPLPGVTHHPTRVVVLDTNGKNRVNLAILDTATLDLEFLYRNGAPAESTFSAPERATDDRLGS</sequence>
<evidence type="ECO:0000256" key="1">
    <source>
        <dbReference type="SAM" id="MobiDB-lite"/>
    </source>
</evidence>
<dbReference type="AlphaFoldDB" id="A0A4R8XWE9"/>
<proteinExistence type="predicted"/>
<dbReference type="Pfam" id="PF00149">
    <property type="entry name" value="Metallophos"/>
    <property type="match status" value="1"/>
</dbReference>
<feature type="region of interest" description="Disordered" evidence="1">
    <location>
        <begin position="1"/>
        <end position="25"/>
    </location>
</feature>
<dbReference type="SUPFAM" id="SSF56300">
    <property type="entry name" value="Metallo-dependent phosphatases"/>
    <property type="match status" value="1"/>
</dbReference>
<dbReference type="OrthoDB" id="5380150at2"/>
<name>A0A4R8XWE9_9MICO</name>
<protein>
    <recommendedName>
        <fullName evidence="2">Calcineurin-like phosphoesterase domain-containing protein</fullName>
    </recommendedName>
</protein>